<evidence type="ECO:0000313" key="2">
    <source>
        <dbReference type="Proteomes" id="UP000026961"/>
    </source>
</evidence>
<accession>A0A0D9YZ64</accession>
<protein>
    <submittedName>
        <fullName evidence="1">Uncharacterized protein</fullName>
    </submittedName>
</protein>
<reference evidence="1" key="2">
    <citation type="submission" date="2018-05" db="EMBL/GenBank/DDBJ databases">
        <title>OgluRS3 (Oryza glumaepatula Reference Sequence Version 3).</title>
        <authorList>
            <person name="Zhang J."/>
            <person name="Kudrna D."/>
            <person name="Lee S."/>
            <person name="Talag J."/>
            <person name="Welchert J."/>
            <person name="Wing R.A."/>
        </authorList>
    </citation>
    <scope>NUCLEOTIDE SEQUENCE [LARGE SCALE GENOMIC DNA]</scope>
</reference>
<evidence type="ECO:0000313" key="1">
    <source>
        <dbReference type="EnsemblPlants" id="OGLUM02G35770.1"/>
    </source>
</evidence>
<dbReference type="AlphaFoldDB" id="A0A0D9YZ64"/>
<dbReference type="HOGENOM" id="CLU_2926384_0_0_1"/>
<proteinExistence type="predicted"/>
<dbReference type="Proteomes" id="UP000026961">
    <property type="component" value="Chromosome 2"/>
</dbReference>
<sequence length="61" mass="6861">MAMTFLAVGRPARGRRWKGRKPAESGWPVCRRWCLPTATCNLLLQLCLSLFVHLLSSLCMG</sequence>
<name>A0A0D9YZ64_9ORYZ</name>
<organism evidence="1">
    <name type="scientific">Oryza glumipatula</name>
    <dbReference type="NCBI Taxonomy" id="40148"/>
    <lineage>
        <taxon>Eukaryota</taxon>
        <taxon>Viridiplantae</taxon>
        <taxon>Streptophyta</taxon>
        <taxon>Embryophyta</taxon>
        <taxon>Tracheophyta</taxon>
        <taxon>Spermatophyta</taxon>
        <taxon>Magnoliopsida</taxon>
        <taxon>Liliopsida</taxon>
        <taxon>Poales</taxon>
        <taxon>Poaceae</taxon>
        <taxon>BOP clade</taxon>
        <taxon>Oryzoideae</taxon>
        <taxon>Oryzeae</taxon>
        <taxon>Oryzinae</taxon>
        <taxon>Oryza</taxon>
    </lineage>
</organism>
<reference evidence="1" key="1">
    <citation type="submission" date="2015-04" db="UniProtKB">
        <authorList>
            <consortium name="EnsemblPlants"/>
        </authorList>
    </citation>
    <scope>IDENTIFICATION</scope>
</reference>
<dbReference type="Gramene" id="OGLUM02G35770.1">
    <property type="protein sequence ID" value="OGLUM02G35770.1"/>
    <property type="gene ID" value="OGLUM02G35770"/>
</dbReference>
<keyword evidence="2" id="KW-1185">Reference proteome</keyword>
<dbReference type="EnsemblPlants" id="OGLUM02G35770.1">
    <property type="protein sequence ID" value="OGLUM02G35770.1"/>
    <property type="gene ID" value="OGLUM02G35770"/>
</dbReference>